<evidence type="ECO:0000313" key="3">
    <source>
        <dbReference type="EMBL" id="NIZ68636.1"/>
    </source>
</evidence>
<dbReference type="EMBL" id="JAATLM010000001">
    <property type="protein sequence ID" value="NIZ68636.1"/>
    <property type="molecule type" value="Genomic_DNA"/>
</dbReference>
<reference evidence="3" key="1">
    <citation type="submission" date="2020-03" db="EMBL/GenBank/DDBJ databases">
        <title>Spirochaetal bacteria isolated from arthropods constitute a novel genus Entomospira genus novum within the order Spirochaetales.</title>
        <authorList>
            <person name="Grana-Miraglia L."/>
            <person name="Sikutova S."/>
            <person name="Fingerle V."/>
            <person name="Sing A."/>
            <person name="Castillo-Ramirez S."/>
            <person name="Margos G."/>
            <person name="Rudolf I."/>
        </authorList>
    </citation>
    <scope>NUCLEOTIDE SEQUENCE</scope>
    <source>
        <strain evidence="3">BR149</strain>
    </source>
</reference>
<feature type="transmembrane region" description="Helical" evidence="1">
    <location>
        <begin position="116"/>
        <end position="134"/>
    </location>
</feature>
<keyword evidence="1" id="KW-0812">Transmembrane</keyword>
<evidence type="ECO:0008006" key="5">
    <source>
        <dbReference type="Google" id="ProtNLM"/>
    </source>
</evidence>
<feature type="chain" id="PRO_5037351110" description="Outer membrane protein beta-barrel domain-containing protein" evidence="2">
    <location>
        <begin position="24"/>
        <end position="198"/>
    </location>
</feature>
<evidence type="ECO:0000256" key="1">
    <source>
        <dbReference type="SAM" id="Phobius"/>
    </source>
</evidence>
<keyword evidence="1" id="KW-1133">Transmembrane helix</keyword>
<keyword evidence="2" id="KW-0732">Signal</keyword>
<evidence type="ECO:0000256" key="2">
    <source>
        <dbReference type="SAM" id="SignalP"/>
    </source>
</evidence>
<dbReference type="Proteomes" id="UP000778951">
    <property type="component" value="Unassembled WGS sequence"/>
</dbReference>
<feature type="signal peptide" evidence="2">
    <location>
        <begin position="1"/>
        <end position="23"/>
    </location>
</feature>
<organism evidence="3 4">
    <name type="scientific">Entomospira culicis</name>
    <dbReference type="NCBI Taxonomy" id="2719989"/>
    <lineage>
        <taxon>Bacteria</taxon>
        <taxon>Pseudomonadati</taxon>
        <taxon>Spirochaetota</taxon>
        <taxon>Spirochaetia</taxon>
        <taxon>Spirochaetales</taxon>
        <taxon>Spirochaetaceae</taxon>
        <taxon>Entomospira</taxon>
    </lineage>
</organism>
<name>A0A968GDJ4_9SPIO</name>
<accession>A0A968GDJ4</accession>
<keyword evidence="4" id="KW-1185">Reference proteome</keyword>
<keyword evidence="1" id="KW-0472">Membrane</keyword>
<protein>
    <recommendedName>
        <fullName evidence="5">Outer membrane protein beta-barrel domain-containing protein</fullName>
    </recommendedName>
</protein>
<sequence length="198" mass="22265">MRREHPYRYLLLLLILLPFNLYASGDDSPEDPPHPLSVHFSPKHTAGFIGIDLGGGLTQEPRSVFNGSIHGGITFYYKDMQAELMNSVMGLFLNTSLYAGFDLNVSKKRIAWAPKIGVAQLLGPIIIGLETFFYTPSNFQEYDIRLYPFFGVSILNIVSLTAGPALHVGGTKIDQISSWRVYFTIRMPIELIRYFMGL</sequence>
<feature type="transmembrane region" description="Helical" evidence="1">
    <location>
        <begin position="146"/>
        <end position="166"/>
    </location>
</feature>
<evidence type="ECO:0000313" key="4">
    <source>
        <dbReference type="Proteomes" id="UP000778951"/>
    </source>
</evidence>
<dbReference type="RefSeq" id="WP_167694708.1">
    <property type="nucleotide sequence ID" value="NZ_CP118181.1"/>
</dbReference>
<dbReference type="AlphaFoldDB" id="A0A968GDJ4"/>
<proteinExistence type="predicted"/>
<comment type="caution">
    <text evidence="3">The sequence shown here is derived from an EMBL/GenBank/DDBJ whole genome shotgun (WGS) entry which is preliminary data.</text>
</comment>
<feature type="transmembrane region" description="Helical" evidence="1">
    <location>
        <begin position="84"/>
        <end position="104"/>
    </location>
</feature>
<gene>
    <name evidence="3" type="ORF">HCT48_00160</name>
</gene>